<keyword evidence="1" id="KW-0645">Protease</keyword>
<dbReference type="GO" id="GO:0006508">
    <property type="term" value="P:proteolysis"/>
    <property type="evidence" value="ECO:0007669"/>
    <property type="project" value="UniProtKB-KW"/>
</dbReference>
<dbReference type="GO" id="GO:0008233">
    <property type="term" value="F:peptidase activity"/>
    <property type="evidence" value="ECO:0007669"/>
    <property type="project" value="UniProtKB-KW"/>
</dbReference>
<evidence type="ECO:0000313" key="1">
    <source>
        <dbReference type="EMBL" id="MEC1180054.1"/>
    </source>
</evidence>
<accession>A0AAW9NWV7</accession>
<dbReference type="RefSeq" id="WP_326124561.1">
    <property type="nucleotide sequence ID" value="NZ_JARSFG010000020.1"/>
</dbReference>
<dbReference type="EMBL" id="JARSFG010000020">
    <property type="protein sequence ID" value="MEC1180054.1"/>
    <property type="molecule type" value="Genomic_DNA"/>
</dbReference>
<sequence length="182" mass="21368">MNYFIVKQDQRILQAVEPIGLTKVLKKELLTVERMDELERVNRQFSIAANKAPDYIDFIERPVALFSDMLKQLIEKYDTRLPWKSVVLADIPNVQQTLYWLAILPKVVCLSPQTEFHLDGTLKKLVIDEEKAKPYSIFQIEGIYEPFILINIELAESILRRRFRGIQLQKVSTEGRWQELFS</sequence>
<evidence type="ECO:0000313" key="2">
    <source>
        <dbReference type="Proteomes" id="UP001344888"/>
    </source>
</evidence>
<proteinExistence type="predicted"/>
<keyword evidence="1" id="KW-0378">Hydrolase</keyword>
<keyword evidence="2" id="KW-1185">Reference proteome</keyword>
<dbReference type="Proteomes" id="UP001344888">
    <property type="component" value="Unassembled WGS sequence"/>
</dbReference>
<name>A0AAW9NWV7_9BACL</name>
<organism evidence="1 2">
    <name type="scientific">Metasolibacillus meyeri</name>
    <dbReference type="NCBI Taxonomy" id="1071052"/>
    <lineage>
        <taxon>Bacteria</taxon>
        <taxon>Bacillati</taxon>
        <taxon>Bacillota</taxon>
        <taxon>Bacilli</taxon>
        <taxon>Bacillales</taxon>
        <taxon>Caryophanaceae</taxon>
        <taxon>Metasolibacillus</taxon>
    </lineage>
</organism>
<comment type="caution">
    <text evidence="1">The sequence shown here is derived from an EMBL/GenBank/DDBJ whole genome shotgun (WGS) entry which is preliminary data.</text>
</comment>
<reference evidence="1 2" key="1">
    <citation type="submission" date="2023-03" db="EMBL/GenBank/DDBJ databases">
        <title>Bacillus Genome Sequencing.</title>
        <authorList>
            <person name="Dunlap C."/>
        </authorList>
    </citation>
    <scope>NUCLEOTIDE SEQUENCE [LARGE SCALE GENOMIC DNA]</scope>
    <source>
        <strain evidence="1 2">B-59205</strain>
    </source>
</reference>
<gene>
    <name evidence="1" type="ORF">P9B03_16250</name>
</gene>
<protein>
    <submittedName>
        <fullName evidence="1">Serine protease</fullName>
    </submittedName>
</protein>
<dbReference type="AlphaFoldDB" id="A0AAW9NWV7"/>